<dbReference type="PANTHER" id="PTHR10579:SF43">
    <property type="entry name" value="ZINC FINGER (C3HC4-TYPE RING FINGER) FAMILY PROTEIN"/>
    <property type="match status" value="1"/>
</dbReference>
<dbReference type="InterPro" id="IPR049319">
    <property type="entry name" value="GBS104-like_Ig"/>
</dbReference>
<feature type="transmembrane region" description="Helical" evidence="2">
    <location>
        <begin position="5"/>
        <end position="23"/>
    </location>
</feature>
<keyword evidence="2" id="KW-0812">Transmembrane</keyword>
<dbReference type="PROSITE" id="PS50234">
    <property type="entry name" value="VWFA"/>
    <property type="match status" value="1"/>
</dbReference>
<dbReference type="SMART" id="SM00327">
    <property type="entry name" value="VWA"/>
    <property type="match status" value="1"/>
</dbReference>
<dbReference type="InterPro" id="IPR051266">
    <property type="entry name" value="CLCR"/>
</dbReference>
<dbReference type="Proteomes" id="UP000326078">
    <property type="component" value="Unassembled WGS sequence"/>
</dbReference>
<dbReference type="EMBL" id="VYUT01000017">
    <property type="protein sequence ID" value="KAA9204432.1"/>
    <property type="molecule type" value="Genomic_DNA"/>
</dbReference>
<dbReference type="InterPro" id="IPR036465">
    <property type="entry name" value="vWFA_dom_sf"/>
</dbReference>
<evidence type="ECO:0000256" key="1">
    <source>
        <dbReference type="SAM" id="MobiDB-lite"/>
    </source>
</evidence>
<accession>A0A5N0YQ26</accession>
<dbReference type="SUPFAM" id="SSF53300">
    <property type="entry name" value="vWA-like"/>
    <property type="match status" value="1"/>
</dbReference>
<feature type="region of interest" description="Disordered" evidence="1">
    <location>
        <begin position="157"/>
        <end position="182"/>
    </location>
</feature>
<dbReference type="AlphaFoldDB" id="A0A5N0YQ26"/>
<reference evidence="4 5" key="1">
    <citation type="submission" date="2019-09" db="EMBL/GenBank/DDBJ databases">
        <title>Vancomyinc resistant enterococci isolated from farm animals in Switzerland.</title>
        <authorList>
            <person name="Stevens M.J.A."/>
            <person name="Stephan R."/>
            <person name="Morach M."/>
            <person name="Nuesch-Inderbinen M."/>
        </authorList>
    </citation>
    <scope>NUCLEOTIDE SEQUENCE [LARGE SCALE GENOMIC DNA]</scope>
    <source>
        <strain evidence="4 5">GH27</strain>
    </source>
</reference>
<protein>
    <submittedName>
        <fullName evidence="4">VWA domain-containing protein</fullName>
    </submittedName>
</protein>
<gene>
    <name evidence="4" type="ORF">F6X95_11410</name>
</gene>
<sequence>MKKSYLFYLLGVIGIVFFIHLLFQSMEKPVEAMDGSSSEVLNNQYGEVTSYQTSDELVLETKVHANTEGRRFLLEIADKETKQPVSFSISDEYTEYSDLNGKTWVTTTDFFTNEIVKKFKIDWPEESEELEVSLQVQQQNENMLLSKPVKKMFSQVKADPNTQLTKETSQSSMFHTSTTKEQMKETAATTEETSEEKITKPFEAPVLSSLPSTKRVLDAIQPEYTTDETGVYPKAGWKPTGDVNVINHQGNKDASNHWDGLTDWDGDSDNKTNSYIEYGGTGTNADYAIRKFAKETTTPGLYDVFLNVRGNVQKEVAPLDIVLVVDWSGSMNEEHRLTEVRRGINNFIDTLDHSGVTDKINLGYVGYSSNGYSYSNAELPIAPFDSVKDQVKNLTPLYTQGGTFTQKALREAGNMLSNNNGHEKIIVLLTDGVPTFSYQVTKVHTEEGKEYYGTVFSDREDQPGNTSLIARPMYAQDQYGENKLINSTFIATIGEAMALKEKGIEIHGLGIQLQGDEAAGLSKTQVEAKMRKMVSQDANGEFYYESAAKASDISDYLTKKAIHLSGTISNGQVNDPIAQPFIYEEHSLEVKDVGTNSIEVMPKVTIDGTTIKSNQIYLGKDQEIQIHYQVRIQTEGNTFQPDHWYQMNERTTLQPLSESSELAEFGIPSAKAPGVKLNFTKQWEEFDHDKSSRPDHVMYEVKRTQTADPNSWQTAFVQLNKPASDTGDTWTRNDVVQLSEKSGAGYQENVFLPKYNNQGKDFTYQAITELDVPGYTSKQLDNTTWKNTKQFTPLNVKVIKQSSSGEQPLEGAIFQLKGGTLDVTLKDNHDGTYSLPDNARLDKGETYTLTEVKAPKGHELSQKQTWTIKVSDEGKVTIDNKDTSIKDDTITLTVTNQFKKIPIGIRKYTTQEGKRVNLEKATFDLQKKSASGDYQTKETDTDGFALLEVNEPGEYRMIETKGPEGYDTIPGNYMFTIDKYGEIHYDGNNVETADQWTLTHENHLKPFDLTVHKKEDNGKALPGAKFRLQGNGVDIELPKEGQATDTFLFENLQPGTYTLTETYTPEGYQGLKQSVTVVIQEDGTVTINGTVVEDVLVDGDDNNQISLDVTNKAKVPLPETGGSGRIGVYLAGAIALGISGVYLFMRNHGKDVMK</sequence>
<evidence type="ECO:0000313" key="5">
    <source>
        <dbReference type="Proteomes" id="UP000326078"/>
    </source>
</evidence>
<comment type="caution">
    <text evidence="4">The sequence shown here is derived from an EMBL/GenBank/DDBJ whole genome shotgun (WGS) entry which is preliminary data.</text>
</comment>
<dbReference type="SUPFAM" id="SSF49478">
    <property type="entry name" value="Cna protein B-type domain"/>
    <property type="match status" value="2"/>
</dbReference>
<dbReference type="InterPro" id="IPR041033">
    <property type="entry name" value="SpaA_PFL_dom_1"/>
</dbReference>
<dbReference type="Gene3D" id="2.60.40.10">
    <property type="entry name" value="Immunoglobulins"/>
    <property type="match status" value="3"/>
</dbReference>
<evidence type="ECO:0000259" key="3">
    <source>
        <dbReference type="PROSITE" id="PS50234"/>
    </source>
</evidence>
<dbReference type="RefSeq" id="WP_151026959.1">
    <property type="nucleotide sequence ID" value="NZ_VYUK01000013.1"/>
</dbReference>
<dbReference type="Pfam" id="PF00092">
    <property type="entry name" value="VWA"/>
    <property type="match status" value="1"/>
</dbReference>
<dbReference type="PANTHER" id="PTHR10579">
    <property type="entry name" value="CALCIUM-ACTIVATED CHLORIDE CHANNEL REGULATOR"/>
    <property type="match status" value="1"/>
</dbReference>
<feature type="transmembrane region" description="Helical" evidence="2">
    <location>
        <begin position="1126"/>
        <end position="1145"/>
    </location>
</feature>
<name>A0A5N0YQ26_9ENTE</name>
<proteinExistence type="predicted"/>
<keyword evidence="2" id="KW-1133">Transmembrane helix</keyword>
<dbReference type="InterPro" id="IPR013783">
    <property type="entry name" value="Ig-like_fold"/>
</dbReference>
<organism evidence="4 5">
    <name type="scientific">Enterococcus durans</name>
    <dbReference type="NCBI Taxonomy" id="53345"/>
    <lineage>
        <taxon>Bacteria</taxon>
        <taxon>Bacillati</taxon>
        <taxon>Bacillota</taxon>
        <taxon>Bacilli</taxon>
        <taxon>Lactobacillales</taxon>
        <taxon>Enterococcaceae</taxon>
        <taxon>Enterococcus</taxon>
    </lineage>
</organism>
<dbReference type="InterPro" id="IPR002035">
    <property type="entry name" value="VWF_A"/>
</dbReference>
<evidence type="ECO:0000256" key="2">
    <source>
        <dbReference type="SAM" id="Phobius"/>
    </source>
</evidence>
<feature type="compositionally biased region" description="Polar residues" evidence="1">
    <location>
        <begin position="160"/>
        <end position="177"/>
    </location>
</feature>
<dbReference type="Pfam" id="PF21426">
    <property type="entry name" value="GBS104-like_Ig"/>
    <property type="match status" value="1"/>
</dbReference>
<dbReference type="Pfam" id="PF17802">
    <property type="entry name" value="SpaA"/>
    <property type="match status" value="3"/>
</dbReference>
<evidence type="ECO:0000313" key="4">
    <source>
        <dbReference type="EMBL" id="KAA9204432.1"/>
    </source>
</evidence>
<dbReference type="CDD" id="cd00198">
    <property type="entry name" value="vWFA"/>
    <property type="match status" value="1"/>
</dbReference>
<feature type="domain" description="VWFA" evidence="3">
    <location>
        <begin position="320"/>
        <end position="568"/>
    </location>
</feature>
<dbReference type="Gene3D" id="3.40.50.410">
    <property type="entry name" value="von Willebrand factor, type A domain"/>
    <property type="match status" value="1"/>
</dbReference>
<keyword evidence="2" id="KW-0472">Membrane</keyword>